<reference evidence="2" key="3">
    <citation type="submission" date="2015-06" db="UniProtKB">
        <authorList>
            <consortium name="EnsemblMetazoa"/>
        </authorList>
    </citation>
    <scope>IDENTIFICATION</scope>
</reference>
<dbReference type="InParanoid" id="T1ERN5"/>
<evidence type="ECO:0000313" key="3">
    <source>
        <dbReference type="Proteomes" id="UP000015101"/>
    </source>
</evidence>
<sequence>MVLIIIKDNDFSKRNNATNYKPNIHKEKISLTPKLLSISNPFKIKNNNSNNNNNIINNNNNIINNNINNNNESNVYYDGDDDVDDHKNLPDYPDLWSLALSGARFVGNYESVIFNDEFVDLSSLNGNNNNNINNIDFGSNINDINLDNNHYINSYYNNNFTIPYDKDCNMAFCLNGGKVVGHFVGSGCMCNCLATNYHGNRCHLGL</sequence>
<dbReference type="KEGG" id="hro:HELRODRAFT_161585"/>
<dbReference type="GeneID" id="20199235"/>
<proteinExistence type="predicted"/>
<name>T1ERN5_HELRO</name>
<dbReference type="RefSeq" id="XP_009019738.1">
    <property type="nucleotide sequence ID" value="XM_009021490.1"/>
</dbReference>
<gene>
    <name evidence="2" type="primary">20199235</name>
    <name evidence="1" type="ORF">HELRODRAFT_161585</name>
</gene>
<protein>
    <submittedName>
        <fullName evidence="1 2">Uncharacterized protein</fullName>
    </submittedName>
</protein>
<dbReference type="Proteomes" id="UP000015101">
    <property type="component" value="Unassembled WGS sequence"/>
</dbReference>
<keyword evidence="3" id="KW-1185">Reference proteome</keyword>
<evidence type="ECO:0000313" key="1">
    <source>
        <dbReference type="EMBL" id="ESO02330.1"/>
    </source>
</evidence>
<dbReference type="CTD" id="20199235"/>
<dbReference type="AlphaFoldDB" id="T1ERN5"/>
<dbReference type="HOGENOM" id="CLU_1333221_0_0_1"/>
<evidence type="ECO:0000313" key="2">
    <source>
        <dbReference type="EnsemblMetazoa" id="HelroP161585"/>
    </source>
</evidence>
<dbReference type="EMBL" id="KB096742">
    <property type="protein sequence ID" value="ESO02330.1"/>
    <property type="molecule type" value="Genomic_DNA"/>
</dbReference>
<organism evidence="2 3">
    <name type="scientific">Helobdella robusta</name>
    <name type="common">Californian leech</name>
    <dbReference type="NCBI Taxonomy" id="6412"/>
    <lineage>
        <taxon>Eukaryota</taxon>
        <taxon>Metazoa</taxon>
        <taxon>Spiralia</taxon>
        <taxon>Lophotrochozoa</taxon>
        <taxon>Annelida</taxon>
        <taxon>Clitellata</taxon>
        <taxon>Hirudinea</taxon>
        <taxon>Rhynchobdellida</taxon>
        <taxon>Glossiphoniidae</taxon>
        <taxon>Helobdella</taxon>
    </lineage>
</organism>
<dbReference type="EnsemblMetazoa" id="HelroT161585">
    <property type="protein sequence ID" value="HelroP161585"/>
    <property type="gene ID" value="HelroG161585"/>
</dbReference>
<reference evidence="1 3" key="2">
    <citation type="journal article" date="2013" name="Nature">
        <title>Insights into bilaterian evolution from three spiralian genomes.</title>
        <authorList>
            <person name="Simakov O."/>
            <person name="Marletaz F."/>
            <person name="Cho S.J."/>
            <person name="Edsinger-Gonzales E."/>
            <person name="Havlak P."/>
            <person name="Hellsten U."/>
            <person name="Kuo D.H."/>
            <person name="Larsson T."/>
            <person name="Lv J."/>
            <person name="Arendt D."/>
            <person name="Savage R."/>
            <person name="Osoegawa K."/>
            <person name="de Jong P."/>
            <person name="Grimwood J."/>
            <person name="Chapman J.A."/>
            <person name="Shapiro H."/>
            <person name="Aerts A."/>
            <person name="Otillar R.P."/>
            <person name="Terry A.Y."/>
            <person name="Boore J.L."/>
            <person name="Grigoriev I.V."/>
            <person name="Lindberg D.R."/>
            <person name="Seaver E.C."/>
            <person name="Weisblat D.A."/>
            <person name="Putnam N.H."/>
            <person name="Rokhsar D.S."/>
        </authorList>
    </citation>
    <scope>NUCLEOTIDE SEQUENCE</scope>
</reference>
<reference evidence="3" key="1">
    <citation type="submission" date="2012-12" db="EMBL/GenBank/DDBJ databases">
        <authorList>
            <person name="Hellsten U."/>
            <person name="Grimwood J."/>
            <person name="Chapman J.A."/>
            <person name="Shapiro H."/>
            <person name="Aerts A."/>
            <person name="Otillar R.P."/>
            <person name="Terry A.Y."/>
            <person name="Boore J.L."/>
            <person name="Simakov O."/>
            <person name="Marletaz F."/>
            <person name="Cho S.-J."/>
            <person name="Edsinger-Gonzales E."/>
            <person name="Havlak P."/>
            <person name="Kuo D.-H."/>
            <person name="Larsson T."/>
            <person name="Lv J."/>
            <person name="Arendt D."/>
            <person name="Savage R."/>
            <person name="Osoegawa K."/>
            <person name="de Jong P."/>
            <person name="Lindberg D.R."/>
            <person name="Seaver E.C."/>
            <person name="Weisblat D.A."/>
            <person name="Putnam N.H."/>
            <person name="Grigoriev I.V."/>
            <person name="Rokhsar D.S."/>
        </authorList>
    </citation>
    <scope>NUCLEOTIDE SEQUENCE</scope>
</reference>
<dbReference type="EMBL" id="AMQM01000847">
    <property type="status" value="NOT_ANNOTATED_CDS"/>
    <property type="molecule type" value="Genomic_DNA"/>
</dbReference>
<accession>T1ERN5</accession>